<dbReference type="AlphaFoldDB" id="A0A918J327"/>
<dbReference type="GO" id="GO:0003700">
    <property type="term" value="F:DNA-binding transcription factor activity"/>
    <property type="evidence" value="ECO:0007669"/>
    <property type="project" value="InterPro"/>
</dbReference>
<evidence type="ECO:0000256" key="3">
    <source>
        <dbReference type="ARBA" id="ARBA00023125"/>
    </source>
</evidence>
<keyword evidence="2" id="KW-0805">Transcription regulation</keyword>
<sequence>MMNKVKREFSIRDLANLSGIKAHTIRIWEKRYNLLAPERTSTNIRTYSLSSLQQLLNITLLYNAGNKISKIAKLPQDEVQQMVRELAESKNKNNLTIANLKLAMINFDEKAFYDTYHHIADKLSFREIWHEVLLPFLDEIGLLWQTDLICPSQEHFISHLIKQLIFANTYSVKDQVQEHKDKTYVLFLPDNEIHELGLLYLNYEMRLMGLTTIYLGQATPLEAMEDLILYFNNIIFISYFTVSPPPDRIKEYIENFQHLINSENKHELWILGQQVRHMESNNIPTGVKTFNTIKATINALPQLVQEHK</sequence>
<dbReference type="PANTHER" id="PTHR30204">
    <property type="entry name" value="REDOX-CYCLING DRUG-SENSING TRANSCRIPTIONAL ACTIVATOR SOXR"/>
    <property type="match status" value="1"/>
</dbReference>
<keyword evidence="4" id="KW-0804">Transcription</keyword>
<dbReference type="GO" id="GO:0003677">
    <property type="term" value="F:DNA binding"/>
    <property type="evidence" value="ECO:0007669"/>
    <property type="project" value="UniProtKB-KW"/>
</dbReference>
<evidence type="ECO:0000259" key="5">
    <source>
        <dbReference type="PROSITE" id="PS50937"/>
    </source>
</evidence>
<comment type="caution">
    <text evidence="6">The sequence shown here is derived from an EMBL/GenBank/DDBJ whole genome shotgun (WGS) entry which is preliminary data.</text>
</comment>
<dbReference type="SUPFAM" id="SSF46955">
    <property type="entry name" value="Putative DNA-binding domain"/>
    <property type="match status" value="1"/>
</dbReference>
<reference evidence="6" key="2">
    <citation type="submission" date="2020-09" db="EMBL/GenBank/DDBJ databases">
        <authorList>
            <person name="Sun Q."/>
            <person name="Kim S."/>
        </authorList>
    </citation>
    <scope>NUCLEOTIDE SEQUENCE</scope>
    <source>
        <strain evidence="6">KCTC 12113</strain>
    </source>
</reference>
<reference evidence="6" key="1">
    <citation type="journal article" date="2014" name="Int. J. Syst. Evol. Microbiol.">
        <title>Complete genome sequence of Corynebacterium casei LMG S-19264T (=DSM 44701T), isolated from a smear-ripened cheese.</title>
        <authorList>
            <consortium name="US DOE Joint Genome Institute (JGI-PGF)"/>
            <person name="Walter F."/>
            <person name="Albersmeier A."/>
            <person name="Kalinowski J."/>
            <person name="Ruckert C."/>
        </authorList>
    </citation>
    <scope>NUCLEOTIDE SEQUENCE</scope>
    <source>
        <strain evidence="6">KCTC 12113</strain>
    </source>
</reference>
<dbReference type="Pfam" id="PF02607">
    <property type="entry name" value="B12-binding_2"/>
    <property type="match status" value="1"/>
</dbReference>
<dbReference type="Gene3D" id="1.10.1240.10">
    <property type="entry name" value="Methionine synthase domain"/>
    <property type="match status" value="1"/>
</dbReference>
<dbReference type="InterPro" id="IPR003759">
    <property type="entry name" value="Cbl-bd_cap"/>
</dbReference>
<keyword evidence="1" id="KW-0678">Repressor</keyword>
<evidence type="ECO:0000256" key="2">
    <source>
        <dbReference type="ARBA" id="ARBA00023015"/>
    </source>
</evidence>
<evidence type="ECO:0000313" key="7">
    <source>
        <dbReference type="Proteomes" id="UP000634668"/>
    </source>
</evidence>
<dbReference type="Proteomes" id="UP000634668">
    <property type="component" value="Unassembled WGS sequence"/>
</dbReference>
<accession>A0A918J327</accession>
<dbReference type="RefSeq" id="WP_308427546.1">
    <property type="nucleotide sequence ID" value="NZ_BMWP01000026.1"/>
</dbReference>
<organism evidence="6 7">
    <name type="scientific">Arenibacter certesii</name>
    <dbReference type="NCBI Taxonomy" id="228955"/>
    <lineage>
        <taxon>Bacteria</taxon>
        <taxon>Pseudomonadati</taxon>
        <taxon>Bacteroidota</taxon>
        <taxon>Flavobacteriia</taxon>
        <taxon>Flavobacteriales</taxon>
        <taxon>Flavobacteriaceae</taxon>
        <taxon>Arenibacter</taxon>
    </lineage>
</organism>
<dbReference type="Gene3D" id="1.10.1660.10">
    <property type="match status" value="1"/>
</dbReference>
<dbReference type="Gene3D" id="3.40.50.280">
    <property type="entry name" value="Cobalamin-binding domain"/>
    <property type="match status" value="1"/>
</dbReference>
<evidence type="ECO:0000256" key="4">
    <source>
        <dbReference type="ARBA" id="ARBA00023163"/>
    </source>
</evidence>
<name>A0A918J327_9FLAO</name>
<dbReference type="InterPro" id="IPR009061">
    <property type="entry name" value="DNA-bd_dom_put_sf"/>
</dbReference>
<gene>
    <name evidence="6" type="ORF">GCM10007383_31560</name>
</gene>
<dbReference type="InterPro" id="IPR000551">
    <property type="entry name" value="MerR-type_HTH_dom"/>
</dbReference>
<dbReference type="InterPro" id="IPR047057">
    <property type="entry name" value="MerR_fam"/>
</dbReference>
<dbReference type="InterPro" id="IPR036594">
    <property type="entry name" value="Meth_synthase_dom"/>
</dbReference>
<evidence type="ECO:0000313" key="6">
    <source>
        <dbReference type="EMBL" id="GGW44820.1"/>
    </source>
</evidence>
<protein>
    <submittedName>
        <fullName evidence="6">MerR family transcriptional regulator</fullName>
    </submittedName>
</protein>
<keyword evidence="7" id="KW-1185">Reference proteome</keyword>
<dbReference type="CDD" id="cd01104">
    <property type="entry name" value="HTH_MlrA-CarA"/>
    <property type="match status" value="1"/>
</dbReference>
<dbReference type="SMART" id="SM00422">
    <property type="entry name" value="HTH_MERR"/>
    <property type="match status" value="1"/>
</dbReference>
<dbReference type="PROSITE" id="PS50937">
    <property type="entry name" value="HTH_MERR_2"/>
    <property type="match status" value="1"/>
</dbReference>
<keyword evidence="3" id="KW-0238">DNA-binding</keyword>
<dbReference type="PANTHER" id="PTHR30204:SF69">
    <property type="entry name" value="MERR-FAMILY TRANSCRIPTIONAL REGULATOR"/>
    <property type="match status" value="1"/>
</dbReference>
<evidence type="ECO:0000256" key="1">
    <source>
        <dbReference type="ARBA" id="ARBA00022491"/>
    </source>
</evidence>
<proteinExistence type="predicted"/>
<dbReference type="EMBL" id="BMWP01000026">
    <property type="protein sequence ID" value="GGW44820.1"/>
    <property type="molecule type" value="Genomic_DNA"/>
</dbReference>
<feature type="domain" description="HTH merR-type" evidence="5">
    <location>
        <begin position="8"/>
        <end position="77"/>
    </location>
</feature>
<dbReference type="Pfam" id="PF13411">
    <property type="entry name" value="MerR_1"/>
    <property type="match status" value="1"/>
</dbReference>